<feature type="non-terminal residue" evidence="12">
    <location>
        <position position="268"/>
    </location>
</feature>
<evidence type="ECO:0000313" key="13">
    <source>
        <dbReference type="Proteomes" id="UP001292094"/>
    </source>
</evidence>
<feature type="transmembrane region" description="Helical" evidence="10">
    <location>
        <begin position="94"/>
        <end position="117"/>
    </location>
</feature>
<dbReference type="PANTHER" id="PTHR24060">
    <property type="entry name" value="METABOTROPIC GLUTAMATE RECEPTOR"/>
    <property type="match status" value="1"/>
</dbReference>
<evidence type="ECO:0000259" key="11">
    <source>
        <dbReference type="PROSITE" id="PS50259"/>
    </source>
</evidence>
<keyword evidence="3 10" id="KW-0812">Transmembrane</keyword>
<evidence type="ECO:0000256" key="1">
    <source>
        <dbReference type="ARBA" id="ARBA00004651"/>
    </source>
</evidence>
<keyword evidence="2" id="KW-1003">Cell membrane</keyword>
<dbReference type="EMBL" id="JAWZYT010006125">
    <property type="protein sequence ID" value="KAK4288800.1"/>
    <property type="molecule type" value="Genomic_DNA"/>
</dbReference>
<protein>
    <recommendedName>
        <fullName evidence="11">G-protein coupled receptors family 3 profile domain-containing protein</fullName>
    </recommendedName>
</protein>
<comment type="caution">
    <text evidence="12">The sequence shown here is derived from an EMBL/GenBank/DDBJ whole genome shotgun (WGS) entry which is preliminary data.</text>
</comment>
<evidence type="ECO:0000256" key="6">
    <source>
        <dbReference type="ARBA" id="ARBA00023136"/>
    </source>
</evidence>
<feature type="compositionally biased region" description="Basic and acidic residues" evidence="9">
    <location>
        <begin position="200"/>
        <end position="210"/>
    </location>
</feature>
<reference evidence="12" key="1">
    <citation type="submission" date="2023-11" db="EMBL/GenBank/DDBJ databases">
        <title>Genome assemblies of two species of porcelain crab, Petrolisthes cinctipes and Petrolisthes manimaculis (Anomura: Porcellanidae).</title>
        <authorList>
            <person name="Angst P."/>
        </authorList>
    </citation>
    <scope>NUCLEOTIDE SEQUENCE</scope>
    <source>
        <strain evidence="12">PB745_02</strain>
        <tissue evidence="12">Gill</tissue>
    </source>
</reference>
<evidence type="ECO:0000256" key="10">
    <source>
        <dbReference type="SAM" id="Phobius"/>
    </source>
</evidence>
<dbReference type="InterPro" id="IPR017978">
    <property type="entry name" value="GPCR_3_C"/>
</dbReference>
<dbReference type="PROSITE" id="PS00981">
    <property type="entry name" value="G_PROTEIN_RECEP_F3_3"/>
    <property type="match status" value="1"/>
</dbReference>
<evidence type="ECO:0000256" key="8">
    <source>
        <dbReference type="ARBA" id="ARBA00023224"/>
    </source>
</evidence>
<dbReference type="InterPro" id="IPR017979">
    <property type="entry name" value="GPCR_3_CS"/>
</dbReference>
<dbReference type="AlphaFoldDB" id="A0AAE1TMJ4"/>
<sequence length="268" mass="29005">WWRQWCGLVIEPPGARFDYPTRDQVILSVGSRTRLSWCPSCTTCSSSHCTVYAVKTRKIPENFNESKFIGFTMYTTCIIWLAFVPIYFGTGNSYEVQITTLCVAISLSASVALFCLYSPKIYIIVFHPDKNVRKLTMNSATYKKGPMASSAASVNHGEPERGLVVQETMICQKEPMQGRAKVGGREATDGAGDAITHGHGGRESGCHGERGTTLRGNHVVVAAAAATTTAHGDLLPHTSRVHSIPIHTTVVASSMNATASSNLAYACD</sequence>
<evidence type="ECO:0000256" key="4">
    <source>
        <dbReference type="ARBA" id="ARBA00022989"/>
    </source>
</evidence>
<dbReference type="InterPro" id="IPR050726">
    <property type="entry name" value="mGluR"/>
</dbReference>
<keyword evidence="8" id="KW-0807">Transducer</keyword>
<dbReference type="Pfam" id="PF00003">
    <property type="entry name" value="7tm_3"/>
    <property type="match status" value="1"/>
</dbReference>
<dbReference type="GO" id="GO:0005886">
    <property type="term" value="C:plasma membrane"/>
    <property type="evidence" value="ECO:0007669"/>
    <property type="project" value="UniProtKB-SubCell"/>
</dbReference>
<gene>
    <name evidence="12" type="ORF">Pmani_038196</name>
</gene>
<evidence type="ECO:0000256" key="3">
    <source>
        <dbReference type="ARBA" id="ARBA00022692"/>
    </source>
</evidence>
<feature type="domain" description="G-protein coupled receptors family 3 profile" evidence="11">
    <location>
        <begin position="49"/>
        <end position="140"/>
    </location>
</feature>
<evidence type="ECO:0000256" key="5">
    <source>
        <dbReference type="ARBA" id="ARBA00023040"/>
    </source>
</evidence>
<feature type="region of interest" description="Disordered" evidence="9">
    <location>
        <begin position="175"/>
        <end position="210"/>
    </location>
</feature>
<feature type="transmembrane region" description="Helical" evidence="10">
    <location>
        <begin position="68"/>
        <end position="88"/>
    </location>
</feature>
<keyword evidence="4 10" id="KW-1133">Transmembrane helix</keyword>
<dbReference type="PRINTS" id="PR00248">
    <property type="entry name" value="GPCRMGR"/>
</dbReference>
<comment type="subcellular location">
    <subcellularLocation>
        <location evidence="1">Cell membrane</location>
        <topology evidence="1">Multi-pass membrane protein</topology>
    </subcellularLocation>
</comment>
<dbReference type="GO" id="GO:0004930">
    <property type="term" value="F:G protein-coupled receptor activity"/>
    <property type="evidence" value="ECO:0007669"/>
    <property type="project" value="UniProtKB-KW"/>
</dbReference>
<dbReference type="PROSITE" id="PS50259">
    <property type="entry name" value="G_PROTEIN_RECEP_F3_4"/>
    <property type="match status" value="1"/>
</dbReference>
<keyword evidence="5" id="KW-0297">G-protein coupled receptor</keyword>
<keyword evidence="6 10" id="KW-0472">Membrane</keyword>
<keyword evidence="13" id="KW-1185">Reference proteome</keyword>
<proteinExistence type="predicted"/>
<keyword evidence="5" id="KW-0675">Receptor</keyword>
<evidence type="ECO:0000256" key="9">
    <source>
        <dbReference type="SAM" id="MobiDB-lite"/>
    </source>
</evidence>
<organism evidence="12 13">
    <name type="scientific">Petrolisthes manimaculis</name>
    <dbReference type="NCBI Taxonomy" id="1843537"/>
    <lineage>
        <taxon>Eukaryota</taxon>
        <taxon>Metazoa</taxon>
        <taxon>Ecdysozoa</taxon>
        <taxon>Arthropoda</taxon>
        <taxon>Crustacea</taxon>
        <taxon>Multicrustacea</taxon>
        <taxon>Malacostraca</taxon>
        <taxon>Eumalacostraca</taxon>
        <taxon>Eucarida</taxon>
        <taxon>Decapoda</taxon>
        <taxon>Pleocyemata</taxon>
        <taxon>Anomura</taxon>
        <taxon>Galatheoidea</taxon>
        <taxon>Porcellanidae</taxon>
        <taxon>Petrolisthes</taxon>
    </lineage>
</organism>
<accession>A0AAE1TMJ4</accession>
<evidence type="ECO:0000313" key="12">
    <source>
        <dbReference type="EMBL" id="KAK4288800.1"/>
    </source>
</evidence>
<keyword evidence="7" id="KW-0325">Glycoprotein</keyword>
<evidence type="ECO:0000256" key="7">
    <source>
        <dbReference type="ARBA" id="ARBA00023180"/>
    </source>
</evidence>
<evidence type="ECO:0000256" key="2">
    <source>
        <dbReference type="ARBA" id="ARBA00022475"/>
    </source>
</evidence>
<name>A0AAE1TMJ4_9EUCA</name>
<dbReference type="Proteomes" id="UP001292094">
    <property type="component" value="Unassembled WGS sequence"/>
</dbReference>
<dbReference type="InterPro" id="IPR000337">
    <property type="entry name" value="GPCR_3"/>
</dbReference>